<gene>
    <name evidence="6" type="ORF">SAMN06264855_101129</name>
</gene>
<sequence length="292" mass="31420">MGNEQPTDRMTTEDGPTLLEERSIGGILVHFIAIPTGVVGAGLVYLLATNAFTKRNARNALDWHLTVLALTVVTFGSVFTYGELTGQGATDVDALPTIVSVQSSVEAAAGLVVSVLLTVWFGVTFLTFVVGFIAMLKATFGTAWRYPLSPTLVDRYGGRLDGTDRWPLVIIGYVLAFPVVMSGVFLGPFGGPGFFFITFGLLGLILVGVPLTAVAIYRHGERDRSPTADWQPHVIAYLGVPILVAAVSRELSRSFTDSINPGGDAMYVFLAALWIAATVYVGRWRMVERQTA</sequence>
<feature type="transmembrane region" description="Helical" evidence="5">
    <location>
        <begin position="193"/>
        <end position="218"/>
    </location>
</feature>
<evidence type="ECO:0000256" key="1">
    <source>
        <dbReference type="ARBA" id="ARBA00004141"/>
    </source>
</evidence>
<dbReference type="InterPro" id="IPR019109">
    <property type="entry name" value="MamF_MmsF"/>
</dbReference>
<name>A0A238UPQ8_HALVU</name>
<feature type="transmembrane region" description="Helical" evidence="5">
    <location>
        <begin position="166"/>
        <end position="187"/>
    </location>
</feature>
<keyword evidence="3 5" id="KW-1133">Transmembrane helix</keyword>
<dbReference type="Proteomes" id="UP000198397">
    <property type="component" value="Unassembled WGS sequence"/>
</dbReference>
<feature type="transmembrane region" description="Helical" evidence="5">
    <location>
        <begin position="267"/>
        <end position="286"/>
    </location>
</feature>
<keyword evidence="2 5" id="KW-0812">Transmembrane</keyword>
<evidence type="ECO:0000313" key="6">
    <source>
        <dbReference type="EMBL" id="SNR23503.1"/>
    </source>
</evidence>
<evidence type="ECO:0000256" key="3">
    <source>
        <dbReference type="ARBA" id="ARBA00022989"/>
    </source>
</evidence>
<feature type="transmembrane region" description="Helical" evidence="5">
    <location>
        <begin position="60"/>
        <end position="81"/>
    </location>
</feature>
<accession>A0A238UPQ8</accession>
<proteinExistence type="predicted"/>
<protein>
    <recommendedName>
        <fullName evidence="8">DUF4870 domain-containing protein</fullName>
    </recommendedName>
</protein>
<evidence type="ECO:0000313" key="7">
    <source>
        <dbReference type="Proteomes" id="UP000198397"/>
    </source>
</evidence>
<feature type="transmembrane region" description="Helical" evidence="5">
    <location>
        <begin position="111"/>
        <end position="136"/>
    </location>
</feature>
<evidence type="ECO:0008006" key="8">
    <source>
        <dbReference type="Google" id="ProtNLM"/>
    </source>
</evidence>
<evidence type="ECO:0000256" key="2">
    <source>
        <dbReference type="ARBA" id="ARBA00022692"/>
    </source>
</evidence>
<dbReference type="Pfam" id="PF09685">
    <property type="entry name" value="MamF_MmsF"/>
    <property type="match status" value="1"/>
</dbReference>
<dbReference type="AlphaFoldDB" id="A0A238UPQ8"/>
<feature type="transmembrane region" description="Helical" evidence="5">
    <location>
        <begin position="230"/>
        <end position="247"/>
    </location>
</feature>
<feature type="transmembrane region" description="Helical" evidence="5">
    <location>
        <begin position="27"/>
        <end position="48"/>
    </location>
</feature>
<comment type="subcellular location">
    <subcellularLocation>
        <location evidence="1">Membrane</location>
        <topology evidence="1">Multi-pass membrane protein</topology>
    </subcellularLocation>
</comment>
<organism evidence="6 7">
    <name type="scientific">Halorubrum vacuolatum</name>
    <name type="common">Natronobacterium vacuolatum</name>
    <dbReference type="NCBI Taxonomy" id="63740"/>
    <lineage>
        <taxon>Archaea</taxon>
        <taxon>Methanobacteriati</taxon>
        <taxon>Methanobacteriota</taxon>
        <taxon>Stenosarchaea group</taxon>
        <taxon>Halobacteria</taxon>
        <taxon>Halobacteriales</taxon>
        <taxon>Haloferacaceae</taxon>
        <taxon>Halorubrum</taxon>
    </lineage>
</organism>
<reference evidence="6 7" key="1">
    <citation type="submission" date="2017-06" db="EMBL/GenBank/DDBJ databases">
        <authorList>
            <person name="Kim H.J."/>
            <person name="Triplett B.A."/>
        </authorList>
    </citation>
    <scope>NUCLEOTIDE SEQUENCE [LARGE SCALE GENOMIC DNA]</scope>
    <source>
        <strain evidence="6 7">DSM 8800</strain>
    </source>
</reference>
<evidence type="ECO:0000256" key="4">
    <source>
        <dbReference type="ARBA" id="ARBA00023136"/>
    </source>
</evidence>
<keyword evidence="7" id="KW-1185">Reference proteome</keyword>
<keyword evidence="4 5" id="KW-0472">Membrane</keyword>
<evidence type="ECO:0000256" key="5">
    <source>
        <dbReference type="SAM" id="Phobius"/>
    </source>
</evidence>
<dbReference type="EMBL" id="FZNQ01000001">
    <property type="protein sequence ID" value="SNR23503.1"/>
    <property type="molecule type" value="Genomic_DNA"/>
</dbReference>
<dbReference type="RefSeq" id="WP_245809880.1">
    <property type="nucleotide sequence ID" value="NZ_FZNQ01000001.1"/>
</dbReference>